<feature type="region of interest" description="Disordered" evidence="1">
    <location>
        <begin position="684"/>
        <end position="703"/>
    </location>
</feature>
<evidence type="ECO:0000259" key="3">
    <source>
        <dbReference type="PROSITE" id="PS51782"/>
    </source>
</evidence>
<dbReference type="RefSeq" id="WP_323296466.1">
    <property type="nucleotide sequence ID" value="NZ_JAYFUM010000009.1"/>
</dbReference>
<dbReference type="PROSITE" id="PS51782">
    <property type="entry name" value="LYSM"/>
    <property type="match status" value="5"/>
</dbReference>
<feature type="domain" description="LysM" evidence="3">
    <location>
        <begin position="797"/>
        <end position="840"/>
    </location>
</feature>
<gene>
    <name evidence="4" type="ORF">VB248_09165</name>
</gene>
<feature type="compositionally biased region" description="Basic and acidic residues" evidence="1">
    <location>
        <begin position="614"/>
        <end position="624"/>
    </location>
</feature>
<protein>
    <submittedName>
        <fullName evidence="4">LysM peptidoglycan-binding domain-containing protein</fullName>
    </submittedName>
</protein>
<evidence type="ECO:0000256" key="1">
    <source>
        <dbReference type="SAM" id="MobiDB-lite"/>
    </source>
</evidence>
<feature type="domain" description="LysM" evidence="3">
    <location>
        <begin position="702"/>
        <end position="745"/>
    </location>
</feature>
<accession>A0ABU5Q8Z7</accession>
<reference evidence="4 5" key="1">
    <citation type="submission" date="2023-12" db="EMBL/GenBank/DDBJ databases">
        <title>Novel species of the genus Arcicella isolated from rivers.</title>
        <authorList>
            <person name="Lu H."/>
        </authorList>
    </citation>
    <scope>NUCLEOTIDE SEQUENCE [LARGE SCALE GENOMIC DNA]</scope>
    <source>
        <strain evidence="4 5">KCTC 23307</strain>
    </source>
</reference>
<dbReference type="InterPro" id="IPR023346">
    <property type="entry name" value="Lysozyme-like_dom_sf"/>
</dbReference>
<keyword evidence="2" id="KW-0732">Signal</keyword>
<dbReference type="Pfam" id="PF01464">
    <property type="entry name" value="SLT"/>
    <property type="match status" value="1"/>
</dbReference>
<dbReference type="CDD" id="cd16894">
    <property type="entry name" value="MltD-like"/>
    <property type="match status" value="1"/>
</dbReference>
<proteinExistence type="predicted"/>
<keyword evidence="5" id="KW-1185">Reference proteome</keyword>
<feature type="compositionally biased region" description="Polar residues" evidence="1">
    <location>
        <begin position="526"/>
        <end position="538"/>
    </location>
</feature>
<evidence type="ECO:0000256" key="2">
    <source>
        <dbReference type="SAM" id="SignalP"/>
    </source>
</evidence>
<feature type="chain" id="PRO_5046079940" evidence="2">
    <location>
        <begin position="21"/>
        <end position="842"/>
    </location>
</feature>
<dbReference type="CDD" id="cd00118">
    <property type="entry name" value="LysM"/>
    <property type="match status" value="4"/>
</dbReference>
<feature type="domain" description="LysM" evidence="3">
    <location>
        <begin position="322"/>
        <end position="366"/>
    </location>
</feature>
<organism evidence="4 5">
    <name type="scientific">Arcicella rigui</name>
    <dbReference type="NCBI Taxonomy" id="797020"/>
    <lineage>
        <taxon>Bacteria</taxon>
        <taxon>Pseudomonadati</taxon>
        <taxon>Bacteroidota</taxon>
        <taxon>Cytophagia</taxon>
        <taxon>Cytophagales</taxon>
        <taxon>Flectobacillaceae</taxon>
        <taxon>Arcicella</taxon>
    </lineage>
</organism>
<feature type="signal peptide" evidence="2">
    <location>
        <begin position="1"/>
        <end position="20"/>
    </location>
</feature>
<dbReference type="Pfam" id="PF01476">
    <property type="entry name" value="LysM"/>
    <property type="match status" value="5"/>
</dbReference>
<dbReference type="Gene3D" id="3.10.350.10">
    <property type="entry name" value="LysM domain"/>
    <property type="match status" value="4"/>
</dbReference>
<feature type="region of interest" description="Disordered" evidence="1">
    <location>
        <begin position="459"/>
        <end position="549"/>
    </location>
</feature>
<evidence type="ECO:0000313" key="5">
    <source>
        <dbReference type="Proteomes" id="UP001302949"/>
    </source>
</evidence>
<dbReference type="PANTHER" id="PTHR33734:SF22">
    <property type="entry name" value="MEMBRANE-BOUND LYTIC MUREIN TRANSGLYCOSYLASE D"/>
    <property type="match status" value="1"/>
</dbReference>
<dbReference type="InterPro" id="IPR036779">
    <property type="entry name" value="LysM_dom_sf"/>
</dbReference>
<dbReference type="Proteomes" id="UP001302949">
    <property type="component" value="Unassembled WGS sequence"/>
</dbReference>
<dbReference type="EMBL" id="JAYFUM010000009">
    <property type="protein sequence ID" value="MEA5139304.1"/>
    <property type="molecule type" value="Genomic_DNA"/>
</dbReference>
<feature type="compositionally biased region" description="Basic and acidic residues" evidence="1">
    <location>
        <begin position="469"/>
        <end position="490"/>
    </location>
</feature>
<dbReference type="SUPFAM" id="SSF53955">
    <property type="entry name" value="Lysozyme-like"/>
    <property type="match status" value="1"/>
</dbReference>
<feature type="region of interest" description="Disordered" evidence="1">
    <location>
        <begin position="606"/>
        <end position="629"/>
    </location>
</feature>
<dbReference type="SMART" id="SM00257">
    <property type="entry name" value="LysM"/>
    <property type="match status" value="5"/>
</dbReference>
<feature type="domain" description="LysM" evidence="3">
    <location>
        <begin position="551"/>
        <end position="595"/>
    </location>
</feature>
<dbReference type="InterPro" id="IPR018392">
    <property type="entry name" value="LysM"/>
</dbReference>
<name>A0ABU5Q8Z7_9BACT</name>
<feature type="compositionally biased region" description="Polar residues" evidence="1">
    <location>
        <begin position="491"/>
        <end position="501"/>
    </location>
</feature>
<sequence length="842" mass="94855">MYKRFFVLVLFAFYFTSLKAQELPASLRVGSVNVKYDASARAVIEKEIQSLNNNRKYLDALVGKMVLHFPAIERILADAGIPDEIKYLCAQESAFDPDALSTSGAVGFWQFKAKTAKEVGLRVDGTIDERKHLAASTRAAASYLNKSNQSLKNWMSTLLSYRLGVVGAKSHPVLEWKNKKEITVTSDTDWYLLRFLAYRFVLDIEYKKVKQNPYNDILYEHYKTKGKSLFDIASEIGVSTAEISYNNRWLKSNSAPLEKDYVVYMPMNPQQFREVKSKALVPKVEDTRRIQTQDLGFPILVRTTKKVSSKSDPIFYEINGKNGILAVEGDTPESISRRGDISVSKFLRFNDLDPNSRIIPNEVYYLKKKENKGMVAFHTVQGNETLWEISQMYGIQLEALLYKNRISQIQRLQKGRLLWLMEVRPDTPVEVVQSPAEVAKIEQAKRETAKNVIIDAPTRKPVEPVSTRRQPEQRPEVTILDKEKEKEKEVQTNSNVSSRVEITTKEPTKETPPPAVASNDKVKVTQAEQIENTPSNNEEPPVPTVSTKELRTHTVGERETYFGISQKYNMKVAELFSLNGIKPGNKLKPGQVLQVYKLVTIASEPKNSNKTKGRVPEKMPEQAKVETTTKMAGAEKTVDENEDKAKVTTKVATETAKNKANTSISGEQKQESDNTDRFKVVTKEETETTKIESSVKNNNSPATHTVKAGETLYSIARKRGVSVALLISLNNIKNNRVEIGQVLNLQRALTIVENPTTNSTTPITANDTPAVKQNEATKQNVSVKQNDSVKIETPKYVYHTMKVGETVFRVSQKYGVSVEQLAKWNNLKNFSVSVGQKLIVKK</sequence>
<dbReference type="PANTHER" id="PTHR33734">
    <property type="entry name" value="LYSM DOMAIN-CONTAINING GPI-ANCHORED PROTEIN 2"/>
    <property type="match status" value="1"/>
</dbReference>
<dbReference type="InterPro" id="IPR008258">
    <property type="entry name" value="Transglycosylase_SLT_dom_1"/>
</dbReference>
<feature type="domain" description="LysM" evidence="3">
    <location>
        <begin position="376"/>
        <end position="420"/>
    </location>
</feature>
<comment type="caution">
    <text evidence="4">The sequence shown here is derived from an EMBL/GenBank/DDBJ whole genome shotgun (WGS) entry which is preliminary data.</text>
</comment>
<dbReference type="Gene3D" id="1.10.530.10">
    <property type="match status" value="1"/>
</dbReference>
<evidence type="ECO:0000313" key="4">
    <source>
        <dbReference type="EMBL" id="MEA5139304.1"/>
    </source>
</evidence>
<dbReference type="SUPFAM" id="SSF54106">
    <property type="entry name" value="LysM domain"/>
    <property type="match status" value="4"/>
</dbReference>